<dbReference type="GO" id="GO:0000463">
    <property type="term" value="P:maturation of LSU-rRNA from tricistronic rRNA transcript (SSU-rRNA, 5.8S rRNA, LSU-rRNA)"/>
    <property type="evidence" value="ECO:0007669"/>
    <property type="project" value="TreeGrafter"/>
</dbReference>
<dbReference type="EMBL" id="SGPM01000139">
    <property type="protein sequence ID" value="THH29117.1"/>
    <property type="molecule type" value="Genomic_DNA"/>
</dbReference>
<dbReference type="PANTHER" id="PTHR23236">
    <property type="entry name" value="EUKARYOTIC TRANSLATION INITIATION FACTOR 4B/4H"/>
    <property type="match status" value="1"/>
</dbReference>
<dbReference type="Gene3D" id="3.30.70.330">
    <property type="match status" value="1"/>
</dbReference>
<sequence>MSLSSFLLGGAAKDKLIDDGLFASTVKASAEPKRPAAKSTAAAENASSSSAKRKLPEEVNTPSSSKRTKTKRGSVPFTADEKPKKEKKIKKVVIDAPEDEAETSKKALKPASSKKAAKTVEETVQPISDDEISGDEDIDPSKLVHESLLEGGKSKNRARKATTKVKPEDETNEQRDARTIFVGNVAVEVAKNRPLLKQLKKHILSFVPSAKIESVRLRSVAFQKPTAPPAEGEDGKDTKGKQKEVESEPRQHDRDRIASWRAAQGGDDDGVAVLEKKFLTPAEKKRVAFFKSEIHSGIDSVNAYVVFAHPVPDAGTRPANLPPLVPTMDPYEAAKLAAAKCDGTSFLERTLRADVARTDIATTAGKSGEISGDPKLTVFVGNLDFASKEEDLRVFFEGLMSVERGPPSANQDHDSEVEDDDDAEGQPTIRPSSWVKRVRIIRDKDTLLGKGFAYVQFADRECVDEILSMEELRLKFAKRKLRVQRCKTLPGAKTKIPPSRKNAPPPNPQAAASSRRVPSAPVPKGDPNLGAKISHLSKEERKDVKKGDADRVTRRLAKKVAKSKMALIEKGVKSKISDRERSRKRPNDYKSKAGGDKKKGRVRSEKAISKLNTKK</sequence>
<keyword evidence="11" id="KW-1185">Reference proteome</keyword>
<feature type="compositionally biased region" description="Acidic residues" evidence="8">
    <location>
        <begin position="128"/>
        <end position="138"/>
    </location>
</feature>
<feature type="compositionally biased region" description="Low complexity" evidence="8">
    <location>
        <begin position="509"/>
        <end position="523"/>
    </location>
</feature>
<comment type="caution">
    <text evidence="10">The sequence shown here is derived from an EMBL/GenBank/DDBJ whole genome shotgun (WGS) entry which is preliminary data.</text>
</comment>
<evidence type="ECO:0000256" key="1">
    <source>
        <dbReference type="ARBA" id="ARBA00002475"/>
    </source>
</evidence>
<feature type="region of interest" description="Disordered" evidence="8">
    <location>
        <begin position="27"/>
        <end position="173"/>
    </location>
</feature>
<feature type="compositionally biased region" description="Basic and acidic residues" evidence="8">
    <location>
        <begin position="570"/>
        <end position="608"/>
    </location>
</feature>
<comment type="function">
    <text evidence="1">Involved in pre-25S rRNA processing.</text>
</comment>
<accession>A0A4S4MUA4</accession>
<reference evidence="10 11" key="1">
    <citation type="submission" date="2019-02" db="EMBL/GenBank/DDBJ databases">
        <title>Genome sequencing of the rare red list fungi Antrodiella citrinella (Flaviporus citrinellus).</title>
        <authorList>
            <person name="Buettner E."/>
            <person name="Kellner H."/>
        </authorList>
    </citation>
    <scope>NUCLEOTIDE SEQUENCE [LARGE SCALE GENOMIC DNA]</scope>
    <source>
        <strain evidence="10 11">DSM 108506</strain>
    </source>
</reference>
<evidence type="ECO:0000256" key="5">
    <source>
        <dbReference type="ARBA" id="ARBA00022884"/>
    </source>
</evidence>
<keyword evidence="5 7" id="KW-0694">RNA-binding</keyword>
<proteinExistence type="inferred from homology"/>
<dbReference type="InterPro" id="IPR000504">
    <property type="entry name" value="RRM_dom"/>
</dbReference>
<protein>
    <recommendedName>
        <fullName evidence="4">Nucleolar protein 12</fullName>
    </recommendedName>
</protein>
<evidence type="ECO:0000256" key="6">
    <source>
        <dbReference type="ARBA" id="ARBA00023242"/>
    </source>
</evidence>
<organism evidence="10 11">
    <name type="scientific">Antrodiella citrinella</name>
    <dbReference type="NCBI Taxonomy" id="2447956"/>
    <lineage>
        <taxon>Eukaryota</taxon>
        <taxon>Fungi</taxon>
        <taxon>Dikarya</taxon>
        <taxon>Basidiomycota</taxon>
        <taxon>Agaricomycotina</taxon>
        <taxon>Agaricomycetes</taxon>
        <taxon>Polyporales</taxon>
        <taxon>Steccherinaceae</taxon>
        <taxon>Antrodiella</taxon>
    </lineage>
</organism>
<name>A0A4S4MUA4_9APHY</name>
<dbReference type="Proteomes" id="UP000308730">
    <property type="component" value="Unassembled WGS sequence"/>
</dbReference>
<dbReference type="OrthoDB" id="442677at2759"/>
<feature type="compositionally biased region" description="Basic and acidic residues" evidence="8">
    <location>
        <begin position="139"/>
        <end position="148"/>
    </location>
</feature>
<dbReference type="SUPFAM" id="SSF54928">
    <property type="entry name" value="RNA-binding domain, RBD"/>
    <property type="match status" value="1"/>
</dbReference>
<feature type="domain" description="RRM" evidence="9">
    <location>
        <begin position="376"/>
        <end position="488"/>
    </location>
</feature>
<feature type="compositionally biased region" description="Basic residues" evidence="8">
    <location>
        <begin position="154"/>
        <end position="163"/>
    </location>
</feature>
<comment type="similarity">
    <text evidence="3">Belongs to the RRM RBM34 family.</text>
</comment>
<dbReference type="GO" id="GO:0005730">
    <property type="term" value="C:nucleolus"/>
    <property type="evidence" value="ECO:0007669"/>
    <property type="project" value="UniProtKB-SubCell"/>
</dbReference>
<dbReference type="PANTHER" id="PTHR23236:SF25">
    <property type="entry name" value="RNA-BINDING PROTEIN 34"/>
    <property type="match status" value="1"/>
</dbReference>
<feature type="region of interest" description="Disordered" evidence="8">
    <location>
        <begin position="223"/>
        <end position="256"/>
    </location>
</feature>
<evidence type="ECO:0000313" key="11">
    <source>
        <dbReference type="Proteomes" id="UP000308730"/>
    </source>
</evidence>
<evidence type="ECO:0000256" key="8">
    <source>
        <dbReference type="SAM" id="MobiDB-lite"/>
    </source>
</evidence>
<dbReference type="SMART" id="SM00360">
    <property type="entry name" value="RRM"/>
    <property type="match status" value="1"/>
</dbReference>
<evidence type="ECO:0000256" key="3">
    <source>
        <dbReference type="ARBA" id="ARBA00007077"/>
    </source>
</evidence>
<gene>
    <name evidence="10" type="ORF">EUX98_g5066</name>
</gene>
<dbReference type="InterPro" id="IPR012677">
    <property type="entry name" value="Nucleotide-bd_a/b_plait_sf"/>
</dbReference>
<feature type="compositionally biased region" description="Basic and acidic residues" evidence="8">
    <location>
        <begin position="233"/>
        <end position="256"/>
    </location>
</feature>
<dbReference type="InterPro" id="IPR035979">
    <property type="entry name" value="RBD_domain_sf"/>
</dbReference>
<evidence type="ECO:0000259" key="9">
    <source>
        <dbReference type="PROSITE" id="PS50102"/>
    </source>
</evidence>
<feature type="compositionally biased region" description="Acidic residues" evidence="8">
    <location>
        <begin position="415"/>
        <end position="424"/>
    </location>
</feature>
<feature type="region of interest" description="Disordered" evidence="8">
    <location>
        <begin position="403"/>
        <end position="430"/>
    </location>
</feature>
<comment type="subcellular location">
    <subcellularLocation>
        <location evidence="2">Nucleus</location>
        <location evidence="2">Nucleolus</location>
    </subcellularLocation>
</comment>
<evidence type="ECO:0000256" key="7">
    <source>
        <dbReference type="PROSITE-ProRule" id="PRU00176"/>
    </source>
</evidence>
<dbReference type="PROSITE" id="PS50102">
    <property type="entry name" value="RRM"/>
    <property type="match status" value="1"/>
</dbReference>
<evidence type="ECO:0000256" key="2">
    <source>
        <dbReference type="ARBA" id="ARBA00004604"/>
    </source>
</evidence>
<feature type="compositionally biased region" description="Low complexity" evidence="8">
    <location>
        <begin position="37"/>
        <end position="50"/>
    </location>
</feature>
<dbReference type="GO" id="GO:0019843">
    <property type="term" value="F:rRNA binding"/>
    <property type="evidence" value="ECO:0007669"/>
    <property type="project" value="TreeGrafter"/>
</dbReference>
<feature type="region of interest" description="Disordered" evidence="8">
    <location>
        <begin position="488"/>
        <end position="615"/>
    </location>
</feature>
<dbReference type="AlphaFoldDB" id="A0A4S4MUA4"/>
<evidence type="ECO:0000313" key="10">
    <source>
        <dbReference type="EMBL" id="THH29117.1"/>
    </source>
</evidence>
<keyword evidence="6" id="KW-0539">Nucleus</keyword>
<feature type="compositionally biased region" description="Basic and acidic residues" evidence="8">
    <location>
        <begin position="536"/>
        <end position="553"/>
    </location>
</feature>
<evidence type="ECO:0000256" key="4">
    <source>
        <dbReference type="ARBA" id="ARBA00015520"/>
    </source>
</evidence>